<accession>A0A3S2TZZ4</accession>
<keyword evidence="3" id="KW-1185">Reference proteome</keyword>
<feature type="domain" description="Regulator of ribonuclease activity B" evidence="1">
    <location>
        <begin position="11"/>
        <end position="108"/>
    </location>
</feature>
<sequence>MFFKKRKFPRDEDGDVLHELDKYGCDFSVEQTVEFVIDVPNESSGKQVLEVLKKEGYKCELDHDEEEELWTVYCFIDMMLTYEGIVEIQNNLRDLVTPLDGEIDGWGVGFEDQ</sequence>
<dbReference type="Gene3D" id="3.30.70.970">
    <property type="entry name" value="RraB-like"/>
    <property type="match status" value="1"/>
</dbReference>
<dbReference type="EMBL" id="RZTZ01000001">
    <property type="protein sequence ID" value="RVT67790.1"/>
    <property type="molecule type" value="Genomic_DNA"/>
</dbReference>
<proteinExistence type="predicted"/>
<organism evidence="2 3">
    <name type="scientific">Niallia taxi</name>
    <dbReference type="NCBI Taxonomy" id="2499688"/>
    <lineage>
        <taxon>Bacteria</taxon>
        <taxon>Bacillati</taxon>
        <taxon>Bacillota</taxon>
        <taxon>Bacilli</taxon>
        <taxon>Bacillales</taxon>
        <taxon>Bacillaceae</taxon>
        <taxon>Niallia</taxon>
    </lineage>
</organism>
<dbReference type="Pfam" id="PF06877">
    <property type="entry name" value="RraB"/>
    <property type="match status" value="1"/>
</dbReference>
<name>A0A3S2TZZ4_9BACI</name>
<dbReference type="SUPFAM" id="SSF89946">
    <property type="entry name" value="Hypothetical protein VC0424"/>
    <property type="match status" value="1"/>
</dbReference>
<dbReference type="AlphaFoldDB" id="A0A3S2TZZ4"/>
<comment type="caution">
    <text evidence="2">The sequence shown here is derived from an EMBL/GenBank/DDBJ whole genome shotgun (WGS) entry which is preliminary data.</text>
</comment>
<protein>
    <submittedName>
        <fullName evidence="2">Ribonuclease E inhibitor RraB</fullName>
    </submittedName>
</protein>
<gene>
    <name evidence="2" type="ORF">EM808_00060</name>
</gene>
<dbReference type="Proteomes" id="UP000288024">
    <property type="component" value="Unassembled WGS sequence"/>
</dbReference>
<evidence type="ECO:0000313" key="2">
    <source>
        <dbReference type="EMBL" id="RVT67790.1"/>
    </source>
</evidence>
<dbReference type="InterPro" id="IPR009671">
    <property type="entry name" value="RraB_dom"/>
</dbReference>
<dbReference type="InterPro" id="IPR036701">
    <property type="entry name" value="RraB-like_sf"/>
</dbReference>
<reference evidence="2 3" key="1">
    <citation type="submission" date="2019-01" db="EMBL/GenBank/DDBJ databases">
        <title>Bacillus sp. M5HDSG1-1, whole genome shotgun sequence.</title>
        <authorList>
            <person name="Tuo L."/>
        </authorList>
    </citation>
    <scope>NUCLEOTIDE SEQUENCE [LARGE SCALE GENOMIC DNA]</scope>
    <source>
        <strain evidence="2 3">M5HDSG1-1</strain>
    </source>
</reference>
<evidence type="ECO:0000259" key="1">
    <source>
        <dbReference type="Pfam" id="PF06877"/>
    </source>
</evidence>
<evidence type="ECO:0000313" key="3">
    <source>
        <dbReference type="Proteomes" id="UP000288024"/>
    </source>
</evidence>